<evidence type="ECO:0000313" key="2">
    <source>
        <dbReference type="Proteomes" id="UP000291525"/>
    </source>
</evidence>
<organism evidence="1 2">
    <name type="scientific">Streptococcus parasuis</name>
    <dbReference type="NCBI Taxonomy" id="1501662"/>
    <lineage>
        <taxon>Bacteria</taxon>
        <taxon>Bacillati</taxon>
        <taxon>Bacillota</taxon>
        <taxon>Bacilli</taxon>
        <taxon>Lactobacillales</taxon>
        <taxon>Streptococcaceae</taxon>
        <taxon>Streptococcus</taxon>
    </lineage>
</organism>
<dbReference type="AlphaFoldDB" id="A0A4Q8L3I3"/>
<accession>A0A4Q8L3I3</accession>
<proteinExistence type="predicted"/>
<gene>
    <name evidence="1" type="ORF">EXW74_00670</name>
</gene>
<dbReference type="EMBL" id="SHGT01000002">
    <property type="protein sequence ID" value="TAA15198.1"/>
    <property type="molecule type" value="Genomic_DNA"/>
</dbReference>
<protein>
    <submittedName>
        <fullName evidence="1">Uncharacterized protein</fullName>
    </submittedName>
</protein>
<sequence>MEKLEHLTAEVNAITLEDLGMGILDVQIGVILFVDEFTYQVEKRDSEKKGMLTDSFEFNEDGTRRDFIKESIDRIHITYGAKIWRLFVWN</sequence>
<name>A0A4Q8L3I3_9STRE</name>
<evidence type="ECO:0000313" key="1">
    <source>
        <dbReference type="EMBL" id="TAA15198.1"/>
    </source>
</evidence>
<comment type="caution">
    <text evidence="1">The sequence shown here is derived from an EMBL/GenBank/DDBJ whole genome shotgun (WGS) entry which is preliminary data.</text>
</comment>
<dbReference type="Proteomes" id="UP000291525">
    <property type="component" value="Unassembled WGS sequence"/>
</dbReference>
<dbReference type="RefSeq" id="WP_130554253.1">
    <property type="nucleotide sequence ID" value="NZ_SHGT01000002.1"/>
</dbReference>
<reference evidence="1 2" key="1">
    <citation type="submission" date="2019-02" db="EMBL/GenBank/DDBJ databases">
        <title>First genome of the species Streptococcus parasuis.</title>
        <authorList>
            <person name="Stevens M.J.A."/>
            <person name="Stephan R."/>
        </authorList>
    </citation>
    <scope>NUCLEOTIDE SEQUENCE [LARGE SCALE GENOMIC DNA]</scope>
    <source>
        <strain evidence="1 2">4253</strain>
    </source>
</reference>